<organism evidence="1">
    <name type="scientific">Salmonella typhimurium</name>
    <dbReference type="NCBI Taxonomy" id="90371"/>
    <lineage>
        <taxon>Bacteria</taxon>
        <taxon>Pseudomonadati</taxon>
        <taxon>Pseudomonadota</taxon>
        <taxon>Gammaproteobacteria</taxon>
        <taxon>Enterobacterales</taxon>
        <taxon>Enterobacteriaceae</taxon>
        <taxon>Salmonella</taxon>
    </lineage>
</organism>
<dbReference type="EMBL" id="KP899803">
    <property type="protein sequence ID" value="AKJ19702.1"/>
    <property type="molecule type" value="Genomic_DNA"/>
</dbReference>
<keyword evidence="1" id="KW-0614">Plasmid</keyword>
<name>A0A0G3B4G4_SALTM</name>
<dbReference type="AlphaFoldDB" id="A0A0G3B4G4"/>
<protein>
    <submittedName>
        <fullName evidence="1">Uncharacterized protein</fullName>
    </submittedName>
</protein>
<accession>A0A0G3B4G4</accession>
<proteinExistence type="predicted"/>
<geneLocation type="plasmid" evidence="1">
    <name>p8025</name>
</geneLocation>
<evidence type="ECO:0000313" key="1">
    <source>
        <dbReference type="EMBL" id="AKJ19702.1"/>
    </source>
</evidence>
<dbReference type="RefSeq" id="WP_015063080.1">
    <property type="nucleotide sequence ID" value="NZ_KP899803.1"/>
</dbReference>
<sequence length="127" mass="14343">MFTVQWSQLQRGSEMRELLGKTGAEHQASVMYQTFGHLDAKPGEKHKGHFVFINGQHGDLCVVHSEFSSFDEGPGYFSDRADFIWELVKDGGPCSKVGIYRFDGEYSLPKRRNGKRFSGSVTCLQSF</sequence>
<reference evidence="1" key="1">
    <citation type="submission" date="2015-03" db="EMBL/GenBank/DDBJ databases">
        <title>Complete genome sequences of four Salmonella Typhimurium IncHI1 plasmids and their characteristics.</title>
        <authorList>
            <person name="Kubasova T."/>
            <person name="Matiasovicova J."/>
            <person name="Cejkova D."/>
            <person name="Sekelova Z."/>
            <person name="Polansky O."/>
            <person name="Medvecky M."/>
            <person name="Rychlik I."/>
            <person name="Juricova H."/>
        </authorList>
    </citation>
    <scope>NUCLEOTIDE SEQUENCE</scope>
    <source>
        <strain evidence="1">8025</strain>
        <plasmid evidence="1">p8025</plasmid>
    </source>
</reference>